<keyword evidence="2" id="KW-1185">Reference proteome</keyword>
<evidence type="ECO:0000313" key="1">
    <source>
        <dbReference type="EMBL" id="TGO02176.1"/>
    </source>
</evidence>
<accession>A0A4E0RE03</accession>
<reference evidence="1 2" key="1">
    <citation type="journal article" date="2016" name="Front. Microbiol.">
        <title>Single-Cell (Meta-)Genomics of a Dimorphic Candidatus Thiomargarita nelsonii Reveals Genomic Plasticity.</title>
        <authorList>
            <person name="Flood B.E."/>
            <person name="Fliss P."/>
            <person name="Jones D.S."/>
            <person name="Dick G.J."/>
            <person name="Jain S."/>
            <person name="Kaster A.K."/>
            <person name="Winkel M."/>
            <person name="Mussmann M."/>
            <person name="Bailey J."/>
        </authorList>
    </citation>
    <scope>NUCLEOTIDE SEQUENCE [LARGE SCALE GENOMIC DNA]</scope>
    <source>
        <strain evidence="1">Hydrate Ridge</strain>
    </source>
</reference>
<dbReference type="Proteomes" id="UP000030428">
    <property type="component" value="Unassembled WGS sequence"/>
</dbReference>
<dbReference type="AlphaFoldDB" id="A0A4E0RE03"/>
<proteinExistence type="predicted"/>
<protein>
    <submittedName>
        <fullName evidence="1">Uncharacterized protein</fullName>
    </submittedName>
</protein>
<name>A0A4E0RE03_9GAMM</name>
<sequence length="143" mass="16296">MSQTVMLQLPDKFYEPIMRIAQTMAQPIESVLLKALQTSLPPLDGLPKEQISELTQLETWDVPALRQLLLKTVPQEQQQELETLLQKNQSTELTNTEQQRLTLLQKAVNKIMLQKARAAVLRGEIDGQRLPTLAELRQLTTAR</sequence>
<organism evidence="1 2">
    <name type="scientific">Candidatus Thiomargarita nelsonii</name>
    <dbReference type="NCBI Taxonomy" id="1003181"/>
    <lineage>
        <taxon>Bacteria</taxon>
        <taxon>Pseudomonadati</taxon>
        <taxon>Pseudomonadota</taxon>
        <taxon>Gammaproteobacteria</taxon>
        <taxon>Thiotrichales</taxon>
        <taxon>Thiotrichaceae</taxon>
        <taxon>Thiomargarita</taxon>
    </lineage>
</organism>
<evidence type="ECO:0000313" key="2">
    <source>
        <dbReference type="Proteomes" id="UP000030428"/>
    </source>
</evidence>
<dbReference type="EMBL" id="JSZA02000200">
    <property type="protein sequence ID" value="TGO02176.1"/>
    <property type="molecule type" value="Genomic_DNA"/>
</dbReference>
<gene>
    <name evidence="1" type="ORF">PN36_29250</name>
</gene>
<comment type="caution">
    <text evidence="1">The sequence shown here is derived from an EMBL/GenBank/DDBJ whole genome shotgun (WGS) entry which is preliminary data.</text>
</comment>